<feature type="repeat" description="WD" evidence="3">
    <location>
        <begin position="666"/>
        <end position="697"/>
    </location>
</feature>
<feature type="transmembrane region" description="Helical" evidence="4">
    <location>
        <begin position="1157"/>
        <end position="1176"/>
    </location>
</feature>
<dbReference type="InterPro" id="IPR019775">
    <property type="entry name" value="WD40_repeat_CS"/>
</dbReference>
<feature type="transmembrane region" description="Helical" evidence="4">
    <location>
        <begin position="1012"/>
        <end position="1031"/>
    </location>
</feature>
<dbReference type="Proteomes" id="UP000187209">
    <property type="component" value="Unassembled WGS sequence"/>
</dbReference>
<dbReference type="InterPro" id="IPR001680">
    <property type="entry name" value="WD40_rpt"/>
</dbReference>
<feature type="repeat" description="WD" evidence="3">
    <location>
        <begin position="82"/>
        <end position="123"/>
    </location>
</feature>
<evidence type="ECO:0000256" key="1">
    <source>
        <dbReference type="ARBA" id="ARBA00022574"/>
    </source>
</evidence>
<keyword evidence="1 3" id="KW-0853">WD repeat</keyword>
<feature type="repeat" description="WD" evidence="3">
    <location>
        <begin position="137"/>
        <end position="165"/>
    </location>
</feature>
<dbReference type="PROSITE" id="PS00678">
    <property type="entry name" value="WD_REPEATS_1"/>
    <property type="match status" value="6"/>
</dbReference>
<keyword evidence="4" id="KW-1133">Transmembrane helix</keyword>
<keyword evidence="6" id="KW-1185">Reference proteome</keyword>
<dbReference type="PANTHER" id="PTHR19848">
    <property type="entry name" value="WD40 REPEAT PROTEIN"/>
    <property type="match status" value="1"/>
</dbReference>
<feature type="repeat" description="WD" evidence="3">
    <location>
        <begin position="250"/>
        <end position="291"/>
    </location>
</feature>
<dbReference type="PRINTS" id="PR00320">
    <property type="entry name" value="GPROTEINBRPT"/>
</dbReference>
<evidence type="ECO:0000256" key="2">
    <source>
        <dbReference type="ARBA" id="ARBA00022737"/>
    </source>
</evidence>
<evidence type="ECO:0000256" key="3">
    <source>
        <dbReference type="PROSITE-ProRule" id="PRU00221"/>
    </source>
</evidence>
<keyword evidence="4" id="KW-0812">Transmembrane</keyword>
<dbReference type="InterPro" id="IPR036322">
    <property type="entry name" value="WD40_repeat_dom_sf"/>
</dbReference>
<dbReference type="Gene3D" id="2.130.10.10">
    <property type="entry name" value="YVTN repeat-like/Quinoprotein amine dehydrogenase"/>
    <property type="match status" value="5"/>
</dbReference>
<feature type="repeat" description="WD" evidence="3">
    <location>
        <begin position="166"/>
        <end position="199"/>
    </location>
</feature>
<dbReference type="EMBL" id="MPUH01001227">
    <property type="protein sequence ID" value="OMJ69206.1"/>
    <property type="molecule type" value="Genomic_DNA"/>
</dbReference>
<name>A0A1R2AXH1_9CILI</name>
<feature type="transmembrane region" description="Helical" evidence="4">
    <location>
        <begin position="1094"/>
        <end position="1120"/>
    </location>
</feature>
<dbReference type="CDD" id="cd00200">
    <property type="entry name" value="WD40"/>
    <property type="match status" value="3"/>
</dbReference>
<dbReference type="OrthoDB" id="293334at2759"/>
<organism evidence="5 6">
    <name type="scientific">Stentor coeruleus</name>
    <dbReference type="NCBI Taxonomy" id="5963"/>
    <lineage>
        <taxon>Eukaryota</taxon>
        <taxon>Sar</taxon>
        <taxon>Alveolata</taxon>
        <taxon>Ciliophora</taxon>
        <taxon>Postciliodesmatophora</taxon>
        <taxon>Heterotrichea</taxon>
        <taxon>Heterotrichida</taxon>
        <taxon>Stentoridae</taxon>
        <taxon>Stentor</taxon>
    </lineage>
</organism>
<dbReference type="PANTHER" id="PTHR19848:SF8">
    <property type="entry name" value="F-BOX AND WD REPEAT DOMAIN CONTAINING 7"/>
    <property type="match status" value="1"/>
</dbReference>
<keyword evidence="4" id="KW-0472">Membrane</keyword>
<protein>
    <submittedName>
        <fullName evidence="5">Uncharacterized protein</fullName>
    </submittedName>
</protein>
<accession>A0A1R2AXH1</accession>
<evidence type="ECO:0000313" key="5">
    <source>
        <dbReference type="EMBL" id="OMJ69206.1"/>
    </source>
</evidence>
<proteinExistence type="predicted"/>
<feature type="repeat" description="WD" evidence="3">
    <location>
        <begin position="375"/>
        <end position="416"/>
    </location>
</feature>
<evidence type="ECO:0000256" key="4">
    <source>
        <dbReference type="SAM" id="Phobius"/>
    </source>
</evidence>
<evidence type="ECO:0000313" key="6">
    <source>
        <dbReference type="Proteomes" id="UP000187209"/>
    </source>
</evidence>
<feature type="repeat" description="WD" evidence="3">
    <location>
        <begin position="208"/>
        <end position="249"/>
    </location>
</feature>
<comment type="caution">
    <text evidence="5">The sequence shown here is derived from an EMBL/GenBank/DDBJ whole genome shotgun (WGS) entry which is preliminary data.</text>
</comment>
<dbReference type="PROSITE" id="PS50082">
    <property type="entry name" value="WD_REPEATS_2"/>
    <property type="match status" value="11"/>
</dbReference>
<keyword evidence="2" id="KW-0677">Repeat</keyword>
<feature type="transmembrane region" description="Helical" evidence="4">
    <location>
        <begin position="1051"/>
        <end position="1073"/>
    </location>
</feature>
<gene>
    <name evidence="5" type="ORF">SteCoe_33131</name>
</gene>
<sequence length="1288" mass="147511">MLKVIEGQNIFSSASETQSYSLKSLINYFTTSQNKMFLSSISFNCELWTISLSSNNSFIVLGCEDGSIRTINLQTKLEEYEIASHSKPVSILHLTKDNKRLISASQDGCIKIWDTEKFKEISTLNITPSTPNSLIPTPDGKFLAIGCSDGIIRVWPIEKLSKISLLKGHTESINSIATTSDGQYVATGSDDFSVRLWSLWLLQEQHTFLGHLSKVGTVTITSDNKFIVSGSEDKTVKIWNIKEKNQEFSFKGHSGEIYCLATSDDASLVASGGQDKTLNIWSIANRKLDFSCAENTGYVSCVKFLKSDKYVASGCYEKIILINIKEKRIELHFEGHRNFVMGIIVNNDLNVMYSISTDYTLKTWDLSEKSYINEFKGHGSCVTRARISYNCKLVITGSWDNTVKVWDLETFKEICTFFGHKDYVTRIEIDRECKMVYSGSWDSTVKVWDIEERKEVYCFLGHNSGIFSMAFCKNFTLLATGARDGLVICWNVKTRKKEIEINHKEYVLNLDFSNDSKYLITSSVDREAKVTNLLTHTVERTFSHEIGLTCIAISLSNLYLIAGLGNGKVHIWDMDNFSNDFFISLECSEIHFLHVTKDSKHLIVGSQCPYFYILSFPDVKEKISFNCNDTVTHMCIDFTENIIIAGCSNGKIILWNLIERRQEAVFHEHKGQIEDIFICANMEYFITSSKDKTAKLWGFDEILQTIMKKSDDSFEFDLIRENSSLNLETVSAVTENANRGQSSMFISCNPTMYFTGFRQRLSKRSFPVSSDCNMILPFGINLAHIYVILGLDKHLLQALYLGCPIRKDSSGNSPMHYAICKDSQKCIEAILDFLIYFSKEETEYHKYLEYSFALKDDIFDIIQNISAHVSDYLESMFRVIKDTNLPNFVHEFQVPLVISSPYPKVYFESFTKKAKKSKLKNKEVYVEFRATPIEFILSNGSKGGLKLLMAISNARNRKIFKTTFIQVLIDHKWNSMWKIIIFLTIIQWSNLIVTLGILFLEENIYILKLMSIVVNLVLLFPEIIQMIYTSPMNYFKYWRNRIDVTSSIINLTWQILMVFNISIALVKWFMVLLNFVRGLSGFRAFSSTRYYIRLIMSSISDVTPFLFIFTYSTIAFGALFSASNTNNDLSAFQILWKMPLELSLGLENNVQALGLEYAYFVLISVFNVIIMLNLLISILGNSFDQFQVEAVEVDYQEKLELIIEVQCLCMCFSNNKEKGYIQICEPVLKDDKKKTANRAEEIEFRDQITAKVNRIEKSVGQLEKSNKMINDKIDRLIDKLAKHAQIQM</sequence>
<dbReference type="InterPro" id="IPR015943">
    <property type="entry name" value="WD40/YVTN_repeat-like_dom_sf"/>
</dbReference>
<feature type="transmembrane region" description="Helical" evidence="4">
    <location>
        <begin position="976"/>
        <end position="1000"/>
    </location>
</feature>
<dbReference type="SMART" id="SM00320">
    <property type="entry name" value="WD40"/>
    <property type="match status" value="15"/>
</dbReference>
<dbReference type="SUPFAM" id="SSF50978">
    <property type="entry name" value="WD40 repeat-like"/>
    <property type="match status" value="3"/>
</dbReference>
<feature type="repeat" description="WD" evidence="3">
    <location>
        <begin position="417"/>
        <end position="458"/>
    </location>
</feature>
<dbReference type="PROSITE" id="PS50294">
    <property type="entry name" value="WD_REPEATS_REGION"/>
    <property type="match status" value="8"/>
</dbReference>
<feature type="repeat" description="WD" evidence="3">
    <location>
        <begin position="333"/>
        <end position="374"/>
    </location>
</feature>
<dbReference type="InterPro" id="IPR020472">
    <property type="entry name" value="WD40_PAC1"/>
</dbReference>
<dbReference type="Pfam" id="PF00400">
    <property type="entry name" value="WD40"/>
    <property type="match status" value="12"/>
</dbReference>
<feature type="repeat" description="WD" evidence="3">
    <location>
        <begin position="459"/>
        <end position="500"/>
    </location>
</feature>
<reference evidence="5 6" key="1">
    <citation type="submission" date="2016-11" db="EMBL/GenBank/DDBJ databases">
        <title>The macronuclear genome of Stentor coeruleus: a giant cell with tiny introns.</title>
        <authorList>
            <person name="Slabodnick M."/>
            <person name="Ruby J.G."/>
            <person name="Reiff S.B."/>
            <person name="Swart E.C."/>
            <person name="Gosai S."/>
            <person name="Prabakaran S."/>
            <person name="Witkowska E."/>
            <person name="Larue G.E."/>
            <person name="Fisher S."/>
            <person name="Freeman R.M."/>
            <person name="Gunawardena J."/>
            <person name="Chu W."/>
            <person name="Stover N.A."/>
            <person name="Gregory B.D."/>
            <person name="Nowacki M."/>
            <person name="Derisi J."/>
            <person name="Roy S.W."/>
            <person name="Marshall W.F."/>
            <person name="Sood P."/>
        </authorList>
    </citation>
    <scope>NUCLEOTIDE SEQUENCE [LARGE SCALE GENOMIC DNA]</scope>
    <source>
        <strain evidence="5">WM001</strain>
    </source>
</reference>
<feature type="repeat" description="WD" evidence="3">
    <location>
        <begin position="541"/>
        <end position="576"/>
    </location>
</feature>